<organism evidence="1 2">
    <name type="scientific">Pseudomonas fluorescens</name>
    <dbReference type="NCBI Taxonomy" id="294"/>
    <lineage>
        <taxon>Bacteria</taxon>
        <taxon>Pseudomonadati</taxon>
        <taxon>Pseudomonadota</taxon>
        <taxon>Gammaproteobacteria</taxon>
        <taxon>Pseudomonadales</taxon>
        <taxon>Pseudomonadaceae</taxon>
        <taxon>Pseudomonas</taxon>
    </lineage>
</organism>
<protein>
    <submittedName>
        <fullName evidence="1">Uncharacterized protein</fullName>
    </submittedName>
</protein>
<dbReference type="AlphaFoldDB" id="A0A5E7BZV7"/>
<dbReference type="EMBL" id="CABVHU010000005">
    <property type="protein sequence ID" value="VVN98032.1"/>
    <property type="molecule type" value="Genomic_DNA"/>
</dbReference>
<name>A0A5E7BZV7_PSEFL</name>
<dbReference type="Proteomes" id="UP000409037">
    <property type="component" value="Unassembled WGS sequence"/>
</dbReference>
<evidence type="ECO:0000313" key="1">
    <source>
        <dbReference type="EMBL" id="VVN98032.1"/>
    </source>
</evidence>
<gene>
    <name evidence="1" type="ORF">PS833_02415</name>
</gene>
<proteinExistence type="predicted"/>
<reference evidence="1 2" key="1">
    <citation type="submission" date="2019-09" db="EMBL/GenBank/DDBJ databases">
        <authorList>
            <person name="Chandra G."/>
            <person name="Truman W A."/>
        </authorList>
    </citation>
    <scope>NUCLEOTIDE SEQUENCE [LARGE SCALE GENOMIC DNA]</scope>
    <source>
        <strain evidence="1">PS833</strain>
    </source>
</reference>
<sequence length="41" mass="4517">MFQAVLRLILLIATRSPAGAKHEHLQNGVPALPEPDAYSYQ</sequence>
<accession>A0A5E7BZV7</accession>
<evidence type="ECO:0000313" key="2">
    <source>
        <dbReference type="Proteomes" id="UP000409037"/>
    </source>
</evidence>